<keyword evidence="6" id="KW-0809">Transit peptide</keyword>
<dbReference type="EMBL" id="JBJUIK010000013">
    <property type="protein sequence ID" value="KAL3507750.1"/>
    <property type="molecule type" value="Genomic_DNA"/>
</dbReference>
<keyword evidence="7" id="KW-0442">Lipid degradation</keyword>
<dbReference type="GO" id="GO:0008970">
    <property type="term" value="F:phospholipase A1 activity"/>
    <property type="evidence" value="ECO:0007669"/>
    <property type="project" value="UniProtKB-ARBA"/>
</dbReference>
<keyword evidence="4" id="KW-0934">Plastid</keyword>
<evidence type="ECO:0000256" key="5">
    <source>
        <dbReference type="ARBA" id="ARBA00022801"/>
    </source>
</evidence>
<accession>A0ABD2YNM0</accession>
<dbReference type="AlphaFoldDB" id="A0ABD2YNM0"/>
<feature type="domain" description="Fungal lipase-type" evidence="9">
    <location>
        <begin position="206"/>
        <end position="364"/>
    </location>
</feature>
<dbReference type="InterPro" id="IPR002921">
    <property type="entry name" value="Fungal_lipase-type"/>
</dbReference>
<gene>
    <name evidence="10" type="ORF">ACH5RR_033132</name>
</gene>
<dbReference type="GO" id="GO:0016042">
    <property type="term" value="P:lipid catabolic process"/>
    <property type="evidence" value="ECO:0007669"/>
    <property type="project" value="UniProtKB-KW"/>
</dbReference>
<sequence>MAIPLCKIILSLKYNKSRNAVFPVTVKEGGLRRNLVTTKVIPKNASSIQVNSDQSQMMKGKELDEESHVILSKEPKRKLADSWREILGQNDWAGMLDDPFDPLLSAELMRYGDMAQACYDAYDFDPYSKYCGSCKAQPKMFFENLGWKNCGYDVTSYIYSTYNVNFPKFFNISLNPNGWSPSANWIGYVAISNDECSKHLGRRDIIIAWRGTVTNVEKIADLMDFQNPTKYHTIPSRDPTIKVEAGFLEIYTDRNIDCQFCKYSARQQVLAEVKRLKDLYPNEELSITITGHSLGSALATLNAYDIAEIGLDVMEDGRVIPTTVFSFSGPRVGNGRFKERLEALGVKVLRVLNVHDQVPKVPGIFLNELVPKMLQQLVGWSPWCYLHVGGELALNHKNSPFLKDETNLAYFHDLEVLLHLLDGYHGKGKRFWLASGRDIALVNKATDFLKDQFLIPPKWGLTNNRMLIKNHLGPCVMPDDQHHDFEIHPPSEDIQHHLQQLNLSHSETKCLQKVSYNVSSISLF</sequence>
<evidence type="ECO:0000313" key="10">
    <source>
        <dbReference type="EMBL" id="KAL3507750.1"/>
    </source>
</evidence>
<evidence type="ECO:0000256" key="8">
    <source>
        <dbReference type="ARBA" id="ARBA00023098"/>
    </source>
</evidence>
<keyword evidence="3" id="KW-0150">Chloroplast</keyword>
<evidence type="ECO:0000259" key="9">
    <source>
        <dbReference type="Pfam" id="PF01764"/>
    </source>
</evidence>
<protein>
    <recommendedName>
        <fullName evidence="9">Fungal lipase-type domain-containing protein</fullName>
    </recommendedName>
</protein>
<dbReference type="Gene3D" id="3.40.50.1820">
    <property type="entry name" value="alpha/beta hydrolase"/>
    <property type="match status" value="1"/>
</dbReference>
<dbReference type="GO" id="GO:0047714">
    <property type="term" value="F:galactolipase activity"/>
    <property type="evidence" value="ECO:0007669"/>
    <property type="project" value="UniProtKB-ARBA"/>
</dbReference>
<evidence type="ECO:0000256" key="1">
    <source>
        <dbReference type="ARBA" id="ARBA00004229"/>
    </source>
</evidence>
<name>A0ABD2YNM0_9GENT</name>
<comment type="subcellular location">
    <subcellularLocation>
        <location evidence="1">Plastid</location>
        <location evidence="1">Chloroplast</location>
    </subcellularLocation>
</comment>
<reference evidence="10 11" key="1">
    <citation type="submission" date="2024-11" db="EMBL/GenBank/DDBJ databases">
        <title>A near-complete genome assembly of Cinchona calisaya.</title>
        <authorList>
            <person name="Lian D.C."/>
            <person name="Zhao X.W."/>
            <person name="Wei L."/>
        </authorList>
    </citation>
    <scope>NUCLEOTIDE SEQUENCE [LARGE SCALE GENOMIC DNA]</scope>
    <source>
        <tissue evidence="10">Nenye</tissue>
    </source>
</reference>
<keyword evidence="5" id="KW-0378">Hydrolase</keyword>
<dbReference type="FunFam" id="3.40.50.1820:FF:000065">
    <property type="entry name" value="Phospholipase A1-II 3"/>
    <property type="match status" value="1"/>
</dbReference>
<dbReference type="SUPFAM" id="SSF53474">
    <property type="entry name" value="alpha/beta-Hydrolases"/>
    <property type="match status" value="1"/>
</dbReference>
<dbReference type="Pfam" id="PF01764">
    <property type="entry name" value="Lipase_3"/>
    <property type="match status" value="1"/>
</dbReference>
<dbReference type="CDD" id="cd00519">
    <property type="entry name" value="Lipase_3"/>
    <property type="match status" value="1"/>
</dbReference>
<evidence type="ECO:0000256" key="7">
    <source>
        <dbReference type="ARBA" id="ARBA00022963"/>
    </source>
</evidence>
<keyword evidence="11" id="KW-1185">Reference proteome</keyword>
<organism evidence="10 11">
    <name type="scientific">Cinchona calisaya</name>
    <dbReference type="NCBI Taxonomy" id="153742"/>
    <lineage>
        <taxon>Eukaryota</taxon>
        <taxon>Viridiplantae</taxon>
        <taxon>Streptophyta</taxon>
        <taxon>Embryophyta</taxon>
        <taxon>Tracheophyta</taxon>
        <taxon>Spermatophyta</taxon>
        <taxon>Magnoliopsida</taxon>
        <taxon>eudicotyledons</taxon>
        <taxon>Gunneridae</taxon>
        <taxon>Pentapetalae</taxon>
        <taxon>asterids</taxon>
        <taxon>lamiids</taxon>
        <taxon>Gentianales</taxon>
        <taxon>Rubiaceae</taxon>
        <taxon>Cinchonoideae</taxon>
        <taxon>Cinchoneae</taxon>
        <taxon>Cinchona</taxon>
    </lineage>
</organism>
<keyword evidence="8" id="KW-0443">Lipid metabolism</keyword>
<evidence type="ECO:0000256" key="6">
    <source>
        <dbReference type="ARBA" id="ARBA00022946"/>
    </source>
</evidence>
<dbReference type="PANTHER" id="PTHR31403:SF53">
    <property type="entry name" value="PHOSPHOLIPASE A1-IGAMMA2, CHLOROPLASTIC-LIKE"/>
    <property type="match status" value="1"/>
</dbReference>
<dbReference type="PANTHER" id="PTHR31403">
    <property type="entry name" value="PHOSPHOLIPASE A1-IBETA2, CHLOROPLASTIC"/>
    <property type="match status" value="1"/>
</dbReference>
<comment type="similarity">
    <text evidence="2">Belongs to the AB hydrolase superfamily. Lipase family.</text>
</comment>
<evidence type="ECO:0000313" key="11">
    <source>
        <dbReference type="Proteomes" id="UP001630127"/>
    </source>
</evidence>
<evidence type="ECO:0000256" key="2">
    <source>
        <dbReference type="ARBA" id="ARBA00010701"/>
    </source>
</evidence>
<evidence type="ECO:0000256" key="3">
    <source>
        <dbReference type="ARBA" id="ARBA00022528"/>
    </source>
</evidence>
<dbReference type="InterPro" id="IPR029058">
    <property type="entry name" value="AB_hydrolase_fold"/>
</dbReference>
<evidence type="ECO:0000256" key="4">
    <source>
        <dbReference type="ARBA" id="ARBA00022640"/>
    </source>
</evidence>
<dbReference type="GO" id="GO:0009507">
    <property type="term" value="C:chloroplast"/>
    <property type="evidence" value="ECO:0007669"/>
    <property type="project" value="UniProtKB-SubCell"/>
</dbReference>
<comment type="caution">
    <text evidence="10">The sequence shown here is derived from an EMBL/GenBank/DDBJ whole genome shotgun (WGS) entry which is preliminary data.</text>
</comment>
<proteinExistence type="inferred from homology"/>
<dbReference type="Proteomes" id="UP001630127">
    <property type="component" value="Unassembled WGS sequence"/>
</dbReference>